<evidence type="ECO:0000256" key="6">
    <source>
        <dbReference type="ARBA" id="ARBA00023170"/>
    </source>
</evidence>
<dbReference type="SUPFAM" id="SSF81321">
    <property type="entry name" value="Family A G protein-coupled receptor-like"/>
    <property type="match status" value="1"/>
</dbReference>
<dbReference type="GO" id="GO:0032870">
    <property type="term" value="P:cellular response to hormone stimulus"/>
    <property type="evidence" value="ECO:0007669"/>
    <property type="project" value="TreeGrafter"/>
</dbReference>
<reference evidence="9" key="1">
    <citation type="submission" date="2021-02" db="EMBL/GenBank/DDBJ databases">
        <authorList>
            <person name="Nowell W R."/>
        </authorList>
    </citation>
    <scope>NUCLEOTIDE SEQUENCE</scope>
    <source>
        <strain evidence="9">Ploen Becks lab</strain>
    </source>
</reference>
<feature type="transmembrane region" description="Helical" evidence="7">
    <location>
        <begin position="284"/>
        <end position="304"/>
    </location>
</feature>
<dbReference type="CDD" id="cd00637">
    <property type="entry name" value="7tm_classA_rhodopsin-like"/>
    <property type="match status" value="1"/>
</dbReference>
<dbReference type="PANTHER" id="PTHR24241">
    <property type="entry name" value="NEUROPEPTIDE RECEPTOR-RELATED G-PROTEIN COUPLED RECEPTOR"/>
    <property type="match status" value="1"/>
</dbReference>
<comment type="caution">
    <text evidence="9">The sequence shown here is derived from an EMBL/GenBank/DDBJ whole genome shotgun (WGS) entry which is preliminary data.</text>
</comment>
<evidence type="ECO:0000259" key="8">
    <source>
        <dbReference type="PROSITE" id="PS50262"/>
    </source>
</evidence>
<protein>
    <recommendedName>
        <fullName evidence="8">G-protein coupled receptors family 1 profile domain-containing protein</fullName>
    </recommendedName>
</protein>
<feature type="transmembrane region" description="Helical" evidence="7">
    <location>
        <begin position="23"/>
        <end position="42"/>
    </location>
</feature>
<feature type="transmembrane region" description="Helical" evidence="7">
    <location>
        <begin position="175"/>
        <end position="198"/>
    </location>
</feature>
<feature type="transmembrane region" description="Helical" evidence="7">
    <location>
        <begin position="49"/>
        <end position="72"/>
    </location>
</feature>
<organism evidence="9 10">
    <name type="scientific">Brachionus calyciflorus</name>
    <dbReference type="NCBI Taxonomy" id="104777"/>
    <lineage>
        <taxon>Eukaryota</taxon>
        <taxon>Metazoa</taxon>
        <taxon>Spiralia</taxon>
        <taxon>Gnathifera</taxon>
        <taxon>Rotifera</taxon>
        <taxon>Eurotatoria</taxon>
        <taxon>Monogononta</taxon>
        <taxon>Pseudotrocha</taxon>
        <taxon>Ploima</taxon>
        <taxon>Brachionidae</taxon>
        <taxon>Brachionus</taxon>
    </lineage>
</organism>
<dbReference type="PROSITE" id="PS50262">
    <property type="entry name" value="G_PROTEIN_RECEP_F1_2"/>
    <property type="match status" value="1"/>
</dbReference>
<evidence type="ECO:0000313" key="9">
    <source>
        <dbReference type="EMBL" id="CAF0906131.1"/>
    </source>
</evidence>
<feature type="domain" description="G-protein coupled receptors family 1 profile" evidence="8">
    <location>
        <begin position="31"/>
        <end position="301"/>
    </location>
</feature>
<evidence type="ECO:0000256" key="1">
    <source>
        <dbReference type="ARBA" id="ARBA00004651"/>
    </source>
</evidence>
<keyword evidence="6" id="KW-0675">Receptor</keyword>
<feature type="transmembrane region" description="Helical" evidence="7">
    <location>
        <begin position="101"/>
        <end position="120"/>
    </location>
</feature>
<keyword evidence="4 7" id="KW-1133">Transmembrane helix</keyword>
<evidence type="ECO:0000256" key="2">
    <source>
        <dbReference type="ARBA" id="ARBA00022475"/>
    </source>
</evidence>
<dbReference type="GO" id="GO:0004930">
    <property type="term" value="F:G protein-coupled receptor activity"/>
    <property type="evidence" value="ECO:0007669"/>
    <property type="project" value="InterPro"/>
</dbReference>
<feature type="transmembrane region" description="Helical" evidence="7">
    <location>
        <begin position="132"/>
        <end position="155"/>
    </location>
</feature>
<feature type="transmembrane region" description="Helical" evidence="7">
    <location>
        <begin position="249"/>
        <end position="272"/>
    </location>
</feature>
<gene>
    <name evidence="9" type="ORF">OXX778_LOCUS11655</name>
</gene>
<dbReference type="PANTHER" id="PTHR24241:SF76">
    <property type="entry name" value="NEUROPEPTIDE SIFAMIDE RECEPTOR"/>
    <property type="match status" value="1"/>
</dbReference>
<dbReference type="AlphaFoldDB" id="A0A814A1P3"/>
<keyword evidence="10" id="KW-1185">Reference proteome</keyword>
<evidence type="ECO:0000256" key="4">
    <source>
        <dbReference type="ARBA" id="ARBA00022989"/>
    </source>
</evidence>
<dbReference type="EMBL" id="CAJNOC010001999">
    <property type="protein sequence ID" value="CAF0906131.1"/>
    <property type="molecule type" value="Genomic_DNA"/>
</dbReference>
<dbReference type="Pfam" id="PF00001">
    <property type="entry name" value="7tm_1"/>
    <property type="match status" value="1"/>
</dbReference>
<dbReference type="Proteomes" id="UP000663879">
    <property type="component" value="Unassembled WGS sequence"/>
</dbReference>
<name>A0A814A1P3_9BILA</name>
<comment type="subcellular location">
    <subcellularLocation>
        <location evidence="1">Cell membrane</location>
        <topology evidence="1">Multi-pass membrane protein</topology>
    </subcellularLocation>
</comment>
<dbReference type="InterPro" id="IPR000276">
    <property type="entry name" value="GPCR_Rhodpsn"/>
</dbReference>
<keyword evidence="2" id="KW-1003">Cell membrane</keyword>
<keyword evidence="5 7" id="KW-0472">Membrane</keyword>
<evidence type="ECO:0000313" key="10">
    <source>
        <dbReference type="Proteomes" id="UP000663879"/>
    </source>
</evidence>
<keyword evidence="3 7" id="KW-0812">Transmembrane</keyword>
<dbReference type="GO" id="GO:0042277">
    <property type="term" value="F:peptide binding"/>
    <property type="evidence" value="ECO:0007669"/>
    <property type="project" value="TreeGrafter"/>
</dbReference>
<sequence length="325" mass="38400">MNSSNSTQKIDYLFEVIIRIDHTFRYASVLVHIVYFIVMILSKELKKRTFLFTNHACLVSVVYCLITLYFTFNDHPSFGNETINEIICSIIEIGWIFSSYIRMYSILLIAVYRYIAVFNVKLYKTINYSNFYLISPIIVVWFISISLPFISKYLFGTSVSPFLCLDGFSTIFSNTLMYFFFNYFFMIITPSVVIIFIYSKIILKLSSLGLNVKRSRFEKIFEKSQIKFEPRTIMEIKNFKKQKRFANQFILMCFSVIASSIVLSIFTLRNLIPNFLQIFFYWRPIFRVYILSAICIIPILGLFYHPNRSNLIKRVLKSNSIETEK</sequence>
<dbReference type="GO" id="GO:0005886">
    <property type="term" value="C:plasma membrane"/>
    <property type="evidence" value="ECO:0007669"/>
    <property type="project" value="UniProtKB-SubCell"/>
</dbReference>
<accession>A0A814A1P3</accession>
<evidence type="ECO:0000256" key="5">
    <source>
        <dbReference type="ARBA" id="ARBA00023136"/>
    </source>
</evidence>
<evidence type="ECO:0000256" key="7">
    <source>
        <dbReference type="SAM" id="Phobius"/>
    </source>
</evidence>
<dbReference type="InterPro" id="IPR017452">
    <property type="entry name" value="GPCR_Rhodpsn_7TM"/>
</dbReference>
<proteinExistence type="predicted"/>
<evidence type="ECO:0000256" key="3">
    <source>
        <dbReference type="ARBA" id="ARBA00022692"/>
    </source>
</evidence>
<dbReference type="Gene3D" id="1.20.1070.10">
    <property type="entry name" value="Rhodopsin 7-helix transmembrane proteins"/>
    <property type="match status" value="1"/>
</dbReference>